<keyword evidence="1" id="KW-0479">Metal-binding</keyword>
<dbReference type="CDD" id="cd12148">
    <property type="entry name" value="fungal_TF_MHR"/>
    <property type="match status" value="1"/>
</dbReference>
<dbReference type="GO" id="GO:0006351">
    <property type="term" value="P:DNA-templated transcription"/>
    <property type="evidence" value="ECO:0007669"/>
    <property type="project" value="InterPro"/>
</dbReference>
<evidence type="ECO:0000256" key="3">
    <source>
        <dbReference type="SAM" id="MobiDB-lite"/>
    </source>
</evidence>
<sequence length="727" mass="80576">MQGDRRRRFAKACDSCRRKKLRCDGVRPLCARCQDANTPCHYADVDKPETRRSRARDSTRTPRRLDDNSGVGSGMGSTTPNVHWSSPAVIEAPSSVASTLPRRSNNVGPTTPAGEDGGACSLQSAHPAGTSRTQDSAGDPDTIVGRNVDTRFFGPASGISLVSIRESPREFDPSKRRTTKSRFQEGSWSSWTHPTIQGVLEKRVNRTLPSWTEAFSLVSEFFSHEHQAIPCFHPPTFMTFLGQQYSGAPSDNPAWWASLNAVLAISQRRRVENGQCDPNGEELVWEYAANALGSTLDILMRNTQLISVQALLCIAWFFLGTPNPQPSFMLTGSAVRLAHSIGLHKTDHAASMGSIEQETRNKVFWVALTLDRELCLQTGRPPTHDLQHFHVQLLADLLHDDSEIITTADGSKLSLTSSHAKLCLIQDRIYNELYSSQSSTDTSCVVESVSKLTAQLQDWCATIPGLRTDTPMYNGEHHGLIRLYYSYYNCVVLIHRPLAREYWLSSRPMMASDLSENIMSSVRECLAAARGIFHLLQAIPHQRKSFYWDVVPPILSATIILATNAMRNNISDATRSDLEAISKVIELFENLDQMKNDTYLFQVRTLCTELYQSVQHAFKSSEGQSASQLRQQDWAAQNVVTGNHHQSDIMQVEQSFQGRTMPGSNFLPMLPGIEGGNAAVGIEPESERNPSAANAWPPGILSFPDLSPWGMDILSGGLFAPFPLDQE</sequence>
<keyword evidence="6" id="KW-1185">Reference proteome</keyword>
<dbReference type="AlphaFoldDB" id="W3XF18"/>
<dbReference type="SMART" id="SM00906">
    <property type="entry name" value="Fungal_trans"/>
    <property type="match status" value="1"/>
</dbReference>
<evidence type="ECO:0000256" key="2">
    <source>
        <dbReference type="ARBA" id="ARBA00023242"/>
    </source>
</evidence>
<evidence type="ECO:0000313" key="5">
    <source>
        <dbReference type="EMBL" id="ETS84693.1"/>
    </source>
</evidence>
<feature type="region of interest" description="Disordered" evidence="3">
    <location>
        <begin position="42"/>
        <end position="149"/>
    </location>
</feature>
<dbReference type="EMBL" id="KI912110">
    <property type="protein sequence ID" value="ETS84693.1"/>
    <property type="molecule type" value="Genomic_DNA"/>
</dbReference>
<dbReference type="CDD" id="cd00067">
    <property type="entry name" value="GAL4"/>
    <property type="match status" value="1"/>
</dbReference>
<proteinExistence type="predicted"/>
<feature type="compositionally biased region" description="Polar residues" evidence="3">
    <location>
        <begin position="95"/>
        <end position="109"/>
    </location>
</feature>
<feature type="domain" description="Zn(2)-C6 fungal-type" evidence="4">
    <location>
        <begin position="12"/>
        <end position="42"/>
    </location>
</feature>
<dbReference type="KEGG" id="pfy:PFICI_02718"/>
<dbReference type="GO" id="GO:0008270">
    <property type="term" value="F:zinc ion binding"/>
    <property type="evidence" value="ECO:0007669"/>
    <property type="project" value="InterPro"/>
</dbReference>
<dbReference type="InterPro" id="IPR050987">
    <property type="entry name" value="AtrR-like"/>
</dbReference>
<dbReference type="OMA" id="CETRIMS"/>
<dbReference type="InterPro" id="IPR007219">
    <property type="entry name" value="XnlR_reg_dom"/>
</dbReference>
<name>W3XF18_PESFW</name>
<dbReference type="SMART" id="SM00066">
    <property type="entry name" value="GAL4"/>
    <property type="match status" value="1"/>
</dbReference>
<dbReference type="GO" id="GO:0003677">
    <property type="term" value="F:DNA binding"/>
    <property type="evidence" value="ECO:0007669"/>
    <property type="project" value="InterPro"/>
</dbReference>
<evidence type="ECO:0000259" key="4">
    <source>
        <dbReference type="PROSITE" id="PS50048"/>
    </source>
</evidence>
<dbReference type="OrthoDB" id="2123952at2759"/>
<dbReference type="InterPro" id="IPR036864">
    <property type="entry name" value="Zn2-C6_fun-type_DNA-bd_sf"/>
</dbReference>
<accession>W3XF18</accession>
<dbReference type="Pfam" id="PF00172">
    <property type="entry name" value="Zn_clus"/>
    <property type="match status" value="1"/>
</dbReference>
<dbReference type="PROSITE" id="PS00463">
    <property type="entry name" value="ZN2_CY6_FUNGAL_1"/>
    <property type="match status" value="1"/>
</dbReference>
<dbReference type="PROSITE" id="PS50048">
    <property type="entry name" value="ZN2_CY6_FUNGAL_2"/>
    <property type="match status" value="1"/>
</dbReference>
<dbReference type="PANTHER" id="PTHR46910:SF25">
    <property type="entry name" value="ABC-TRANSPORTER-REGULATING TRANSCRIPTION FACTOR"/>
    <property type="match status" value="1"/>
</dbReference>
<evidence type="ECO:0000256" key="1">
    <source>
        <dbReference type="ARBA" id="ARBA00022723"/>
    </source>
</evidence>
<dbReference type="eggNOG" id="ENOG502QZJZ">
    <property type="taxonomic scope" value="Eukaryota"/>
</dbReference>
<dbReference type="InParanoid" id="W3XF18"/>
<evidence type="ECO:0000313" key="6">
    <source>
        <dbReference type="Proteomes" id="UP000030651"/>
    </source>
</evidence>
<dbReference type="InterPro" id="IPR001138">
    <property type="entry name" value="Zn2Cys6_DnaBD"/>
</dbReference>
<keyword evidence="2" id="KW-0539">Nucleus</keyword>
<reference evidence="6" key="1">
    <citation type="journal article" date="2015" name="BMC Genomics">
        <title>Genomic and transcriptomic analysis of the endophytic fungus Pestalotiopsis fici reveals its lifestyle and high potential for synthesis of natural products.</title>
        <authorList>
            <person name="Wang X."/>
            <person name="Zhang X."/>
            <person name="Liu L."/>
            <person name="Xiang M."/>
            <person name="Wang W."/>
            <person name="Sun X."/>
            <person name="Che Y."/>
            <person name="Guo L."/>
            <person name="Liu G."/>
            <person name="Guo L."/>
            <person name="Wang C."/>
            <person name="Yin W.B."/>
            <person name="Stadler M."/>
            <person name="Zhang X."/>
            <person name="Liu X."/>
        </authorList>
    </citation>
    <scope>NUCLEOTIDE SEQUENCE [LARGE SCALE GENOMIC DNA]</scope>
    <source>
        <strain evidence="6">W106-1 / CGMCC3.15140</strain>
    </source>
</reference>
<dbReference type="HOGENOM" id="CLU_011099_0_0_1"/>
<protein>
    <recommendedName>
        <fullName evidence="4">Zn(2)-C6 fungal-type domain-containing protein</fullName>
    </recommendedName>
</protein>
<dbReference type="SUPFAM" id="SSF57701">
    <property type="entry name" value="Zn2/Cys6 DNA-binding domain"/>
    <property type="match status" value="1"/>
</dbReference>
<dbReference type="Pfam" id="PF04082">
    <property type="entry name" value="Fungal_trans"/>
    <property type="match status" value="1"/>
</dbReference>
<gene>
    <name evidence="5" type="ORF">PFICI_02718</name>
</gene>
<feature type="compositionally biased region" description="Basic and acidic residues" evidence="3">
    <location>
        <begin position="43"/>
        <end position="67"/>
    </location>
</feature>
<dbReference type="RefSeq" id="XP_007829490.1">
    <property type="nucleotide sequence ID" value="XM_007831299.1"/>
</dbReference>
<dbReference type="Gene3D" id="4.10.240.10">
    <property type="entry name" value="Zn(2)-C6 fungal-type DNA-binding domain"/>
    <property type="match status" value="1"/>
</dbReference>
<dbReference type="GO" id="GO:0000981">
    <property type="term" value="F:DNA-binding transcription factor activity, RNA polymerase II-specific"/>
    <property type="evidence" value="ECO:0007669"/>
    <property type="project" value="InterPro"/>
</dbReference>
<dbReference type="GeneID" id="19267731"/>
<dbReference type="Proteomes" id="UP000030651">
    <property type="component" value="Unassembled WGS sequence"/>
</dbReference>
<dbReference type="PANTHER" id="PTHR46910">
    <property type="entry name" value="TRANSCRIPTION FACTOR PDR1"/>
    <property type="match status" value="1"/>
</dbReference>
<organism evidence="5 6">
    <name type="scientific">Pestalotiopsis fici (strain W106-1 / CGMCC3.15140)</name>
    <dbReference type="NCBI Taxonomy" id="1229662"/>
    <lineage>
        <taxon>Eukaryota</taxon>
        <taxon>Fungi</taxon>
        <taxon>Dikarya</taxon>
        <taxon>Ascomycota</taxon>
        <taxon>Pezizomycotina</taxon>
        <taxon>Sordariomycetes</taxon>
        <taxon>Xylariomycetidae</taxon>
        <taxon>Amphisphaeriales</taxon>
        <taxon>Sporocadaceae</taxon>
        <taxon>Pestalotiopsis</taxon>
    </lineage>
</organism>